<comment type="similarity">
    <text evidence="1 4">Belongs to the glycosyl hydrolase 28 family.</text>
</comment>
<dbReference type="SUPFAM" id="SSF51126">
    <property type="entry name" value="Pectin lyase-like"/>
    <property type="match status" value="1"/>
</dbReference>
<dbReference type="RefSeq" id="WP_106357310.1">
    <property type="nucleotide sequence ID" value="NZ_PVTP01000005.1"/>
</dbReference>
<reference evidence="5 6" key="1">
    <citation type="submission" date="2018-03" db="EMBL/GenBank/DDBJ databases">
        <title>Genomic Encyclopedia of Archaeal and Bacterial Type Strains, Phase II (KMG-II): from individual species to whole genera.</title>
        <authorList>
            <person name="Goeker M."/>
        </authorList>
    </citation>
    <scope>NUCLEOTIDE SEQUENCE [LARGE SCALE GENOMIC DNA]</scope>
    <source>
        <strain evidence="5 6">DSM 101533</strain>
    </source>
</reference>
<dbReference type="InterPro" id="IPR006626">
    <property type="entry name" value="PbH1"/>
</dbReference>
<evidence type="ECO:0000256" key="4">
    <source>
        <dbReference type="RuleBase" id="RU361169"/>
    </source>
</evidence>
<dbReference type="SMART" id="SM00710">
    <property type="entry name" value="PbH1"/>
    <property type="match status" value="5"/>
</dbReference>
<proteinExistence type="inferred from homology"/>
<dbReference type="GO" id="GO:0005975">
    <property type="term" value="P:carbohydrate metabolic process"/>
    <property type="evidence" value="ECO:0007669"/>
    <property type="project" value="InterPro"/>
</dbReference>
<gene>
    <name evidence="5" type="ORF">CLV80_105181</name>
</gene>
<dbReference type="OrthoDB" id="9795222at2"/>
<dbReference type="InterPro" id="IPR000743">
    <property type="entry name" value="Glyco_hydro_28"/>
</dbReference>
<evidence type="ECO:0000256" key="2">
    <source>
        <dbReference type="ARBA" id="ARBA00022801"/>
    </source>
</evidence>
<dbReference type="InterPro" id="IPR012334">
    <property type="entry name" value="Pectin_lyas_fold"/>
</dbReference>
<dbReference type="Pfam" id="PF00295">
    <property type="entry name" value="Glyco_hydro_28"/>
    <property type="match status" value="1"/>
</dbReference>
<keyword evidence="6" id="KW-1185">Reference proteome</keyword>
<dbReference type="PANTHER" id="PTHR31339">
    <property type="entry name" value="PECTIN LYASE-RELATED"/>
    <property type="match status" value="1"/>
</dbReference>
<evidence type="ECO:0000313" key="5">
    <source>
        <dbReference type="EMBL" id="PRY77697.1"/>
    </source>
</evidence>
<protein>
    <submittedName>
        <fullName evidence="5">Polygalacturonase</fullName>
    </submittedName>
</protein>
<dbReference type="Proteomes" id="UP000238007">
    <property type="component" value="Unassembled WGS sequence"/>
</dbReference>
<dbReference type="InterPro" id="IPR011050">
    <property type="entry name" value="Pectin_lyase_fold/virulence"/>
</dbReference>
<accession>A0A2T0VZA1</accession>
<name>A0A2T0VZA1_9RHOB</name>
<comment type="caution">
    <text evidence="5">The sequence shown here is derived from an EMBL/GenBank/DDBJ whole genome shotgun (WGS) entry which is preliminary data.</text>
</comment>
<dbReference type="GO" id="GO:0004650">
    <property type="term" value="F:polygalacturonase activity"/>
    <property type="evidence" value="ECO:0007669"/>
    <property type="project" value="InterPro"/>
</dbReference>
<dbReference type="EMBL" id="PVTP01000005">
    <property type="protein sequence ID" value="PRY77697.1"/>
    <property type="molecule type" value="Genomic_DNA"/>
</dbReference>
<evidence type="ECO:0000313" key="6">
    <source>
        <dbReference type="Proteomes" id="UP000238007"/>
    </source>
</evidence>
<keyword evidence="2 4" id="KW-0378">Hydrolase</keyword>
<organism evidence="5 6">
    <name type="scientific">Yoonia maritima</name>
    <dbReference type="NCBI Taxonomy" id="1435347"/>
    <lineage>
        <taxon>Bacteria</taxon>
        <taxon>Pseudomonadati</taxon>
        <taxon>Pseudomonadota</taxon>
        <taxon>Alphaproteobacteria</taxon>
        <taxon>Rhodobacterales</taxon>
        <taxon>Paracoccaceae</taxon>
        <taxon>Yoonia</taxon>
    </lineage>
</organism>
<dbReference type="AlphaFoldDB" id="A0A2T0VZA1"/>
<dbReference type="PANTHER" id="PTHR31339:SF9">
    <property type="entry name" value="PLASMIN AND FIBRONECTIN-BINDING PROTEIN A"/>
    <property type="match status" value="1"/>
</dbReference>
<sequence>MSVIEIIAVTPRTATVLLSPDQALYHLAEPIAWSLARAGNEPVHTGEATTVSVFLDALEPDTNYEFRAAMGVATFQTPPCAGLIDLTDFGAATGSVDNAPAFAAAIDALPIGGTLYVPAGRYVAKPIFLRSDMTLYLAKGAEIAAPGDRTDWPILPAWDENGVNVGTWEGLPEASFASPITAIGCENLTITGLGRIDGGGDSGDWWSWPKETRDGARRPRTLFLAHCQNVTLSGITVANSPSWTVHPFHCSNLTAAAMFIQNPPDSPNTDGFNPESCVDTQVVGLRISVGDDCIAVKAGKRQKGDNRHLAPTTRLTIRNCLMERGHGAVVLGSEMSGDITDVTITRCTFDGTDRGVRIKTRRGRGGKVARIALDMVHMENVATPLAVNAFYFCDPDGRSDAVQTRDPAPVDETTPLVTDITLRNVMAKGVQHAAAALIGLPEAPIIGISVDGFWVSYDPNATPGVPVMASNVGPELHAGIITEFARLGGDLTVLSPEEI</sequence>
<dbReference type="PROSITE" id="PS00502">
    <property type="entry name" value="POLYGALACTURONASE"/>
    <property type="match status" value="1"/>
</dbReference>
<dbReference type="InterPro" id="IPR051801">
    <property type="entry name" value="GH28_Enzymes"/>
</dbReference>
<evidence type="ECO:0000256" key="1">
    <source>
        <dbReference type="ARBA" id="ARBA00008834"/>
    </source>
</evidence>
<evidence type="ECO:0000256" key="3">
    <source>
        <dbReference type="ARBA" id="ARBA00023295"/>
    </source>
</evidence>
<keyword evidence="3 4" id="KW-0326">Glycosidase</keyword>
<dbReference type="Gene3D" id="2.160.20.10">
    <property type="entry name" value="Single-stranded right-handed beta-helix, Pectin lyase-like"/>
    <property type="match status" value="1"/>
</dbReference>